<organism evidence="1">
    <name type="scientific">uncultured prokaryote</name>
    <dbReference type="NCBI Taxonomy" id="198431"/>
    <lineage>
        <taxon>unclassified sequences</taxon>
        <taxon>environmental samples</taxon>
    </lineage>
</organism>
<evidence type="ECO:0000313" key="1">
    <source>
        <dbReference type="EMBL" id="CRY96824.1"/>
    </source>
</evidence>
<reference evidence="1" key="2">
    <citation type="submission" date="2015-07" db="EMBL/GenBank/DDBJ databases">
        <title>Plasmids, circular viruses and viroids from rat gut.</title>
        <authorList>
            <person name="Jorgensen T.J."/>
            <person name="Hansen M.A."/>
            <person name="Xu Z."/>
            <person name="Tabak M.A."/>
            <person name="Sorensen S.J."/>
            <person name="Hansen L.H."/>
        </authorList>
    </citation>
    <scope>NUCLEOTIDE SEQUENCE</scope>
    <source>
        <strain evidence="1">RGFK1292</strain>
    </source>
</reference>
<dbReference type="AlphaFoldDB" id="A0A0H5Q5Y4"/>
<sequence>MASIYAQVILKLASAIPADYSTNTFSFEMTNSGTNIDAVTLNLKDFYSSLVSTFLPATVSQNGHIVKWYLHGGPPPNYPQAETGFNLATAPSGTGLPSEVAVALSFQGDRIPGQEQRRRMGRVFIGPLRESTSTSARPAAAAKTALANAGEQLMTDVLADSDGYWAVYSKVNGSSTEVTNGWVDDAFDIQRRRGLAVTSKLLWP</sequence>
<protein>
    <submittedName>
        <fullName evidence="1">Uncharacterized protein</fullName>
    </submittedName>
</protein>
<reference evidence="1" key="1">
    <citation type="submission" date="2015-06" db="EMBL/GenBank/DDBJ databases">
        <authorList>
            <person name="Joergensen T."/>
        </authorList>
    </citation>
    <scope>NUCLEOTIDE SEQUENCE</scope>
    <source>
        <strain evidence="1">RGFK1292</strain>
    </source>
</reference>
<dbReference type="EMBL" id="LN853862">
    <property type="protein sequence ID" value="CRY96824.1"/>
    <property type="molecule type" value="Genomic_DNA"/>
</dbReference>
<accession>A0A0H5Q5Y4</accession>
<name>A0A0H5Q5Y4_9ZZZZ</name>
<proteinExistence type="predicted"/>